<dbReference type="AlphaFoldDB" id="A0A162G2Q4"/>
<sequence>MKLDKKVVVITGAAGLLGKVFANAISREGGIVVVADIKIENAQAASEQIPNSYPIKMDITSEESVSSVIAEVAQKFGKIHALVNNAYPRNKNYGRHFFDVTYEDFCENLNLNLGGYFLTSQRFLKYFEAQEHGNIVNISSVYGVVPPRFEVYDGTKMTMPVEYAAIKSGLIHLTKYMAKYVKNKGIRVNCISPGGILDAQPEQFLNQYREFCLNKGMLQPSDLAGTLVFLLSSDSEFINGQNIIVDDGFTL</sequence>
<dbReference type="CDD" id="cd08930">
    <property type="entry name" value="SDR_c8"/>
    <property type="match status" value="1"/>
</dbReference>
<protein>
    <submittedName>
        <fullName evidence="2">Flagellin modification protein A</fullName>
    </submittedName>
</protein>
<reference evidence="2 3" key="1">
    <citation type="submission" date="2016-03" db="EMBL/GenBank/DDBJ databases">
        <authorList>
            <person name="Ploux O."/>
        </authorList>
    </citation>
    <scope>NUCLEOTIDE SEQUENCE [LARGE SCALE GENOMIC DNA]</scope>
    <source>
        <strain evidence="2 3">EC13</strain>
    </source>
</reference>
<dbReference type="InterPro" id="IPR036291">
    <property type="entry name" value="NAD(P)-bd_dom_sf"/>
</dbReference>
<evidence type="ECO:0000313" key="3">
    <source>
        <dbReference type="Proteomes" id="UP000075799"/>
    </source>
</evidence>
<dbReference type="InterPro" id="IPR002347">
    <property type="entry name" value="SDR_fam"/>
</dbReference>
<gene>
    <name evidence="2" type="ORF">AZI87_13055</name>
</gene>
<dbReference type="NCBIfam" id="NF006619">
    <property type="entry name" value="PRK09186.1"/>
    <property type="match status" value="1"/>
</dbReference>
<organism evidence="2 3">
    <name type="scientific">Bdellovibrio bacteriovorus</name>
    <dbReference type="NCBI Taxonomy" id="959"/>
    <lineage>
        <taxon>Bacteria</taxon>
        <taxon>Pseudomonadati</taxon>
        <taxon>Bdellovibrionota</taxon>
        <taxon>Bdellovibrionia</taxon>
        <taxon>Bdellovibrionales</taxon>
        <taxon>Pseudobdellovibrionaceae</taxon>
        <taxon>Bdellovibrio</taxon>
    </lineage>
</organism>
<comment type="similarity">
    <text evidence="1">Belongs to the short-chain dehydrogenases/reductases (SDR) family.</text>
</comment>
<dbReference type="PRINTS" id="PR00080">
    <property type="entry name" value="SDRFAMILY"/>
</dbReference>
<name>A0A162G2Q4_BDEBC</name>
<accession>A0A162G2Q4</accession>
<dbReference type="Proteomes" id="UP000075799">
    <property type="component" value="Unassembled WGS sequence"/>
</dbReference>
<dbReference type="Pfam" id="PF13561">
    <property type="entry name" value="adh_short_C2"/>
    <property type="match status" value="1"/>
</dbReference>
<keyword evidence="2" id="KW-0966">Cell projection</keyword>
<comment type="caution">
    <text evidence="2">The sequence shown here is derived from an EMBL/GenBank/DDBJ whole genome shotgun (WGS) entry which is preliminary data.</text>
</comment>
<dbReference type="EMBL" id="LUKD01000006">
    <property type="protein sequence ID" value="KYG64171.1"/>
    <property type="molecule type" value="Genomic_DNA"/>
</dbReference>
<evidence type="ECO:0000256" key="1">
    <source>
        <dbReference type="ARBA" id="ARBA00006484"/>
    </source>
</evidence>
<dbReference type="RefSeq" id="WP_063207990.1">
    <property type="nucleotide sequence ID" value="NZ_LUKD01000006.1"/>
</dbReference>
<keyword evidence="2" id="KW-0282">Flagellum</keyword>
<dbReference type="Gene3D" id="3.40.50.720">
    <property type="entry name" value="NAD(P)-binding Rossmann-like Domain"/>
    <property type="match status" value="1"/>
</dbReference>
<dbReference type="SUPFAM" id="SSF51735">
    <property type="entry name" value="NAD(P)-binding Rossmann-fold domains"/>
    <property type="match status" value="1"/>
</dbReference>
<dbReference type="OrthoDB" id="5359522at2"/>
<dbReference type="GO" id="GO:0016616">
    <property type="term" value="F:oxidoreductase activity, acting on the CH-OH group of donors, NAD or NADP as acceptor"/>
    <property type="evidence" value="ECO:0007669"/>
    <property type="project" value="TreeGrafter"/>
</dbReference>
<dbReference type="PANTHER" id="PTHR42760">
    <property type="entry name" value="SHORT-CHAIN DEHYDROGENASES/REDUCTASES FAMILY MEMBER"/>
    <property type="match status" value="1"/>
</dbReference>
<keyword evidence="2" id="KW-0969">Cilium</keyword>
<evidence type="ECO:0000313" key="2">
    <source>
        <dbReference type="EMBL" id="KYG64171.1"/>
    </source>
</evidence>
<proteinExistence type="inferred from homology"/>
<dbReference type="PRINTS" id="PR00081">
    <property type="entry name" value="GDHRDH"/>
</dbReference>